<dbReference type="AlphaFoldDB" id="A0A284QR63"/>
<dbReference type="EMBL" id="FUEG01000001">
    <property type="protein sequence ID" value="SJK98960.1"/>
    <property type="molecule type" value="Genomic_DNA"/>
</dbReference>
<reference evidence="3" key="1">
    <citation type="journal article" date="2017" name="Nat. Ecol. Evol.">
        <title>Genome expansion and lineage-specific genetic innovations in the forest pathogenic fungi Armillaria.</title>
        <authorList>
            <person name="Sipos G."/>
            <person name="Prasanna A.N."/>
            <person name="Walter M.C."/>
            <person name="O'Connor E."/>
            <person name="Balint B."/>
            <person name="Krizsan K."/>
            <person name="Kiss B."/>
            <person name="Hess J."/>
            <person name="Varga T."/>
            <person name="Slot J."/>
            <person name="Riley R."/>
            <person name="Boka B."/>
            <person name="Rigling D."/>
            <person name="Barry K."/>
            <person name="Lee J."/>
            <person name="Mihaltcheva S."/>
            <person name="LaButti K."/>
            <person name="Lipzen A."/>
            <person name="Waldron R."/>
            <person name="Moloney N.M."/>
            <person name="Sperisen C."/>
            <person name="Kredics L."/>
            <person name="Vagvoelgyi C."/>
            <person name="Patrignani A."/>
            <person name="Fitzpatrick D."/>
            <person name="Nagy I."/>
            <person name="Doyle S."/>
            <person name="Anderson J.B."/>
            <person name="Grigoriev I.V."/>
            <person name="Gueldener U."/>
            <person name="Muensterkoetter M."/>
            <person name="Nagy L.G."/>
        </authorList>
    </citation>
    <scope>NUCLEOTIDE SEQUENCE [LARGE SCALE GENOMIC DNA]</scope>
    <source>
        <strain evidence="3">C18/9</strain>
    </source>
</reference>
<name>A0A284QR63_ARMOS</name>
<protein>
    <submittedName>
        <fullName evidence="2">Uncharacterized protein</fullName>
    </submittedName>
</protein>
<keyword evidence="3" id="KW-1185">Reference proteome</keyword>
<evidence type="ECO:0000313" key="2">
    <source>
        <dbReference type="EMBL" id="SJK98960.1"/>
    </source>
</evidence>
<proteinExistence type="predicted"/>
<accession>A0A284QR63</accession>
<dbReference type="Proteomes" id="UP000219338">
    <property type="component" value="Unassembled WGS sequence"/>
</dbReference>
<evidence type="ECO:0000256" key="1">
    <source>
        <dbReference type="SAM" id="MobiDB-lite"/>
    </source>
</evidence>
<evidence type="ECO:0000313" key="3">
    <source>
        <dbReference type="Proteomes" id="UP000219338"/>
    </source>
</evidence>
<sequence>MPDKTPHTTSLDTAALVVKAHICRTLMSDGQKRRRGDDFCFNQPLLHRCYCEVLKVIISRKFFPGERMSLPSSFPGFPPIRPEQGAIIDEPDSPTRARPTTAVRTFSTSSLRKSSTGITIEGLDNTMPGSSFHHLRTKMKESMSVSQL</sequence>
<organism evidence="2 3">
    <name type="scientific">Armillaria ostoyae</name>
    <name type="common">Armillaria root rot fungus</name>
    <dbReference type="NCBI Taxonomy" id="47428"/>
    <lineage>
        <taxon>Eukaryota</taxon>
        <taxon>Fungi</taxon>
        <taxon>Dikarya</taxon>
        <taxon>Basidiomycota</taxon>
        <taxon>Agaricomycotina</taxon>
        <taxon>Agaricomycetes</taxon>
        <taxon>Agaricomycetidae</taxon>
        <taxon>Agaricales</taxon>
        <taxon>Marasmiineae</taxon>
        <taxon>Physalacriaceae</taxon>
        <taxon>Armillaria</taxon>
    </lineage>
</organism>
<feature type="region of interest" description="Disordered" evidence="1">
    <location>
        <begin position="81"/>
        <end position="100"/>
    </location>
</feature>
<gene>
    <name evidence="2" type="ORF">ARMOST_02239</name>
</gene>